<reference evidence="1" key="1">
    <citation type="journal article" date="2001" name="Nature">
        <title>Initial sequencing and analysis of the human genome.</title>
        <authorList>
            <consortium name="International Human Genome Sequencing Consortium"/>
            <person name="Lander E.S."/>
            <person name="Linton L.M."/>
            <person name="Birren B."/>
            <person name="Nusbaum C."/>
            <person name="Zody M.C."/>
            <person name="Baldwin J."/>
            <person name="Devon K."/>
            <person name="Dewar K."/>
            <person name="Doyle M."/>
            <person name="FitzHugh W."/>
            <person name="Funke R."/>
            <person name="Gage D."/>
            <person name="Harris K."/>
            <person name="Heaford A."/>
            <person name="Howland J."/>
            <person name="Kann L."/>
            <person name="Lehoczky J."/>
            <person name="LeVine R."/>
            <person name="McEwan P."/>
            <person name="McKernan K."/>
            <person name="Meldrim J."/>
            <person name="Mesirov J.P."/>
            <person name="Miranda C."/>
            <person name="Morris W."/>
            <person name="Naylor J."/>
            <person name="Raymond C."/>
            <person name="Rosetti M."/>
            <person name="Santos R."/>
            <person name="Sheridan A."/>
            <person name="Sougnez C."/>
            <person name="Stange-Thomann N."/>
            <person name="Stojanovic N."/>
            <person name="Subramanian A."/>
            <person name="Wyman D."/>
            <person name="Rogers J."/>
            <person name="Sulston J."/>
            <person name="Ainscough R."/>
            <person name="Beck S."/>
            <person name="Bentley D."/>
            <person name="Burton J."/>
            <person name="Clee C."/>
            <person name="Carter N."/>
            <person name="Coulson A."/>
            <person name="Deadman R."/>
            <person name="Deloukas P."/>
            <person name="Dunham A."/>
            <person name="Dunham I."/>
            <person name="Durbin R."/>
            <person name="French L."/>
            <person name="Grafham D."/>
            <person name="Gregory S."/>
            <person name="Hubbard T."/>
            <person name="Humphray S."/>
            <person name="Hunt A."/>
            <person name="Jones M."/>
            <person name="Lloyd C."/>
            <person name="McMurray A."/>
            <person name="Matthews L."/>
            <person name="Mercer S."/>
            <person name="Milne S."/>
            <person name="Mullikin J.C."/>
            <person name="Mungall A."/>
            <person name="Plumb R."/>
            <person name="Ross M."/>
            <person name="Shownkeen R."/>
            <person name="Sims S."/>
            <person name="Waterston R.H."/>
            <person name="Wilson R.K."/>
            <person name="Hillier L.W."/>
            <person name="McPherson J.D."/>
            <person name="Marra M.A."/>
            <person name="Mardis E.R."/>
            <person name="Fulton L.A."/>
            <person name="Chinwalla A.T."/>
            <person name="Pepin K.H."/>
            <person name="Gish W.R."/>
            <person name="Chissoe S.L."/>
            <person name="Wendl M.C."/>
            <person name="Delehaunty K.D."/>
            <person name="Miner T.L."/>
            <person name="Delehaunty A."/>
            <person name="Kramer J.B."/>
            <person name="Cook L.L."/>
            <person name="Fulton R.S."/>
            <person name="Johnson D.L."/>
            <person name="Minx P.J."/>
            <person name="Clifton S.W."/>
            <person name="Hawkins T."/>
            <person name="Branscomb E."/>
            <person name="Predki P."/>
            <person name="Richardson P."/>
            <person name="Wenning S."/>
            <person name="Slezak T."/>
            <person name="Doggett N."/>
            <person name="Cheng J.F."/>
            <person name="Olsen A."/>
            <person name="Lucas S."/>
            <person name="Elkin C."/>
            <person name="Uberbacher E."/>
            <person name="Frazier M."/>
            <person name="Gibbs R.A."/>
            <person name="Muzny D.M."/>
            <person name="Scherer S.E."/>
            <person name="Bouck J.B."/>
            <person name="Sodergren E.J."/>
            <person name="Worley K.C."/>
            <person name="Rives C.M."/>
            <person name="Gorrell J.H."/>
            <person name="Metzker M.L."/>
            <person name="Naylor S.L."/>
            <person name="Kucherlapati R.S."/>
            <person name="Nelson D.L."/>
            <person name="Weinstock G.M."/>
            <person name="Sakaki Y."/>
            <person name="Fujiyama A."/>
            <person name="Hattori M."/>
            <person name="Yada T."/>
            <person name="Toyoda A."/>
            <person name="Itoh T."/>
            <person name="Kawagoe C."/>
            <person name="Watanabe H."/>
            <person name="Totoki Y."/>
            <person name="Taylor T."/>
            <person name="Weissenbach J."/>
            <person name="Heilig R."/>
            <person name="Saurin W."/>
            <person name="Artiguenave F."/>
            <person name="Brottier P."/>
            <person name="Bruls T."/>
            <person name="Pelletier E."/>
            <person name="Robert C."/>
            <person name="Wincker P."/>
            <person name="Smith D.R."/>
            <person name="Doucette-Stamm L."/>
            <person name="Rubenfield M."/>
            <person name="Weinstock K."/>
            <person name="Lee H.M."/>
            <person name="Dubois J."/>
            <person name="Rosenthal A."/>
            <person name="Platzer M."/>
            <person name="Nyakatura G."/>
            <person name="Taudien S."/>
            <person name="Rump A."/>
            <person name="Yang H."/>
            <person name="Yu J."/>
            <person name="Wang J."/>
            <person name="Huang G."/>
            <person name="Gu J."/>
            <person name="Hood L."/>
            <person name="Rowen L."/>
            <person name="Madan A."/>
            <person name="Qin S."/>
            <person name="Davis R.W."/>
            <person name="Federspiel N.A."/>
            <person name="Abola A.P."/>
            <person name="Proctor M.J."/>
            <person name="Myers R.M."/>
            <person name="Schmutz J."/>
            <person name="Dickson M."/>
            <person name="Grimwood J."/>
            <person name="Cox D.R."/>
            <person name="Olson M.V."/>
            <person name="Kaul R."/>
            <person name="Raymond C."/>
            <person name="Shimizu N."/>
            <person name="Kawasaki K."/>
            <person name="Minoshima S."/>
            <person name="Evans G.A."/>
            <person name="Athanasiou M."/>
            <person name="Schultz R."/>
            <person name="Roe B.A."/>
            <person name="Chen F."/>
            <person name="Pan H."/>
            <person name="Ramser J."/>
            <person name="Lehrach H."/>
            <person name="Reinhardt R."/>
            <person name="McCombie W.R."/>
            <person name="de la Bastide M."/>
            <person name="Dedhia N."/>
            <person name="Blocker H."/>
            <person name="Hornischer K."/>
            <person name="Nordsiek G."/>
            <person name="Agarwala R."/>
            <person name="Aravind L."/>
            <person name="Bailey J.A."/>
            <person name="Bateman A."/>
            <person name="Batzoglou S."/>
            <person name="Birney E."/>
            <person name="Bork P."/>
            <person name="Brown D.G."/>
            <person name="Burge C.B."/>
            <person name="Cerutti L."/>
            <person name="Chen H.C."/>
            <person name="Church D."/>
            <person name="Clamp M."/>
            <person name="Copley R.R."/>
            <person name="Doerks T."/>
            <person name="Eddy S.R."/>
            <person name="Eichler E.E."/>
            <person name="Furey T.S."/>
            <person name="Galagan J."/>
            <person name="Gilbert J.G."/>
            <person name="Harmon C."/>
            <person name="Hayashizaki Y."/>
            <person name="Haussler D."/>
            <person name="Hermjakob H."/>
            <person name="Hokamp K."/>
            <person name="Jang W."/>
            <person name="Johnson L.S."/>
            <person name="Jones T.A."/>
            <person name="Kasif S."/>
            <person name="Kaspryzk A."/>
            <person name="Kennedy S."/>
            <person name="Kent W.J."/>
            <person name="Kitts P."/>
            <person name="Koonin E.V."/>
            <person name="Korf I."/>
            <person name="Kulp D."/>
            <person name="Lancet D."/>
            <person name="Lowe T.M."/>
            <person name="McLysaght A."/>
            <person name="Mikkelsen T."/>
            <person name="Moran J.V."/>
            <person name="Mulder N."/>
            <person name="Pollara V.J."/>
            <person name="Ponting C.P."/>
            <person name="Schuler G."/>
            <person name="Schultz J."/>
            <person name="Slater G."/>
            <person name="Smit A.F."/>
            <person name="Stupka E."/>
            <person name="Szustakowski J."/>
            <person name="Thierry-Mieg D."/>
            <person name="Thierry-Mieg J."/>
            <person name="Wagner L."/>
            <person name="Wallis J."/>
            <person name="Wheeler R."/>
            <person name="Williams A."/>
            <person name="Wolf Y.I."/>
            <person name="Wolfe K.H."/>
            <person name="Yang S.P."/>
            <person name="Yeh R.F."/>
            <person name="Collins F."/>
            <person name="Guyer M.S."/>
            <person name="Peterson J."/>
            <person name="Felsenfeld A."/>
            <person name="Wetterstrand K.A."/>
            <person name="Patrinos A."/>
            <person name="Morgan M.J."/>
            <person name="de Jong P."/>
            <person name="Catanese J.J."/>
            <person name="Osoegawa K."/>
            <person name="Shizuya H."/>
            <person name="Choi S."/>
            <person name="Chen Y.J."/>
        </authorList>
    </citation>
    <scope>NUCLEOTIDE SEQUENCE [LARGE SCALE GENOMIC DNA]</scope>
</reference>
<reference evidence="1 2" key="3">
    <citation type="journal article" date="2006" name="Nature">
        <title>The DNA sequence and biological annotation of human chromosome 1.</title>
        <authorList>
            <person name="Gregory S.G."/>
            <person name="Barlow K.F."/>
            <person name="McLay K.E."/>
            <person name="Kaul R."/>
            <person name="Swarbreck D."/>
            <person name="Dunham A."/>
            <person name="Scott C.E."/>
            <person name="Howe K.L."/>
            <person name="Woodfine K."/>
            <person name="Spencer C.C."/>
            <person name="Jones M.C."/>
            <person name="Gillson C."/>
            <person name="Searle S."/>
            <person name="Zhou Y."/>
            <person name="Kokocinski F."/>
            <person name="McDonald L."/>
            <person name="Evans R."/>
            <person name="Phillips K."/>
            <person name="Atkinson A."/>
            <person name="Cooper R."/>
            <person name="Jones C."/>
            <person name="Hall R.E."/>
            <person name="Andrews T.D."/>
            <person name="Lloyd C."/>
            <person name="Ainscough R."/>
            <person name="Almeida J.P."/>
            <person name="Ambrose K.D."/>
            <person name="Anderson F."/>
            <person name="Andrew R.W."/>
            <person name="Ashwell R.I."/>
            <person name="Aubin K."/>
            <person name="Babbage A.K."/>
            <person name="Bagguley C.L."/>
            <person name="Bailey J."/>
            <person name="Beasley H."/>
            <person name="Bethel G."/>
            <person name="Bird C.P."/>
            <person name="Bray-Allen S."/>
            <person name="Brown J.Y."/>
            <person name="Brown A.J."/>
            <person name="Buckley D."/>
            <person name="Burton J."/>
            <person name="Bye J."/>
            <person name="Carder C."/>
            <person name="Chapman J.C."/>
            <person name="Clark S.Y."/>
            <person name="Clarke G."/>
            <person name="Clee C."/>
            <person name="Cobley V."/>
            <person name="Collier R.E."/>
            <person name="Corby N."/>
            <person name="Coville G.J."/>
            <person name="Davies J."/>
            <person name="Deadman R."/>
            <person name="Dunn M."/>
            <person name="Earthrowl M."/>
            <person name="Ellington A.G."/>
            <person name="Errington H."/>
            <person name="Frankish A."/>
            <person name="Frankland J."/>
            <person name="French L."/>
            <person name="Garner P."/>
            <person name="Garnett J."/>
            <person name="Gay L."/>
            <person name="Ghori M.R."/>
            <person name="Gibson R."/>
            <person name="Gilby L.M."/>
            <person name="Gillett W."/>
            <person name="Glithero R.J."/>
            <person name="Grafham D.V."/>
            <person name="Griffiths C."/>
            <person name="Griffiths-Jones S."/>
            <person name="Grocock R."/>
            <person name="Hammond S."/>
            <person name="Harrison E.S."/>
            <person name="Hart E."/>
            <person name="Haugen E."/>
            <person name="Heath P.D."/>
            <person name="Holmes S."/>
            <person name="Holt K."/>
            <person name="Howden P.J."/>
            <person name="Hunt A.R."/>
            <person name="Hunt S.E."/>
            <person name="Hunter G."/>
            <person name="Isherwood J."/>
            <person name="James R."/>
            <person name="Johnson C."/>
            <person name="Johnson D."/>
            <person name="Joy A."/>
            <person name="Kay M."/>
            <person name="Kershaw J.K."/>
            <person name="Kibukawa M."/>
            <person name="Kimberley A.M."/>
            <person name="King A."/>
            <person name="Knights A.J."/>
            <person name="Lad H."/>
            <person name="Laird G."/>
            <person name="Lawlor S."/>
            <person name="Leongamornlert D.A."/>
            <person name="Lloyd D.M."/>
            <person name="Loveland J."/>
            <person name="Lovell J."/>
            <person name="Lush M.J."/>
            <person name="Lyne R."/>
            <person name="Martin S."/>
            <person name="Mashreghi-Mohammadi M."/>
            <person name="Matthews L."/>
            <person name="Matthews N.S."/>
            <person name="McLaren S."/>
            <person name="Milne S."/>
            <person name="Mistry S."/>
            <person name="Moore M.J."/>
            <person name="Nickerson T."/>
            <person name="O'Dell C.N."/>
            <person name="Oliver K."/>
            <person name="Palmeiri A."/>
            <person name="Palmer S.A."/>
            <person name="Parker A."/>
            <person name="Patel D."/>
            <person name="Pearce A.V."/>
            <person name="Peck A.I."/>
            <person name="Pelan S."/>
            <person name="Phelps K."/>
            <person name="Phillimore B.J."/>
            <person name="Plumb R."/>
            <person name="Rajan J."/>
            <person name="Raymond C."/>
            <person name="Rouse G."/>
            <person name="Saenphimmachak C."/>
            <person name="Sehra H.K."/>
            <person name="Sheridan E."/>
            <person name="Shownkeen R."/>
            <person name="Sims S."/>
            <person name="Skuce C.D."/>
            <person name="Smith M."/>
            <person name="Steward C."/>
            <person name="Subramanian S."/>
            <person name="Sycamore N."/>
            <person name="Tracey A."/>
            <person name="Tromans A."/>
            <person name="Van Helmond Z."/>
            <person name="Wall M."/>
            <person name="Wallis J.M."/>
            <person name="White S."/>
            <person name="Whitehead S.L."/>
            <person name="Wilkinson J.E."/>
            <person name="Willey D.L."/>
            <person name="Williams H."/>
            <person name="Wilming L."/>
            <person name="Wray P.W."/>
            <person name="Wu Z."/>
            <person name="Coulson A."/>
            <person name="Vaudin M."/>
            <person name="Sulston J.E."/>
            <person name="Durbin R."/>
            <person name="Hubbard T."/>
            <person name="Wooster R."/>
            <person name="Dunham I."/>
            <person name="Carter N.P."/>
            <person name="McVean G."/>
            <person name="Ross M.T."/>
            <person name="Harrow J."/>
            <person name="Olson M.V."/>
            <person name="Beck S."/>
            <person name="Rogers J."/>
            <person name="Bentley D.R."/>
            <person name="Banerjee R."/>
            <person name="Bryant S.P."/>
            <person name="Burford D.C."/>
            <person name="Burrill W.D."/>
            <person name="Clegg S.M."/>
            <person name="Dhami P."/>
            <person name="Dovey O."/>
            <person name="Faulkner L.M."/>
            <person name="Gribble S.M."/>
            <person name="Langford C.F."/>
            <person name="Pandian R.D."/>
            <person name="Porter K.M."/>
            <person name="Prigmore E."/>
        </authorList>
    </citation>
    <scope>NUCLEOTIDE SEQUENCE [LARGE SCALE GENOMIC DNA]</scope>
</reference>
<evidence type="ECO:0000313" key="2">
    <source>
        <dbReference type="Proteomes" id="UP000005640"/>
    </source>
</evidence>
<dbReference type="Ensembl" id="ENST00000485083.5">
    <property type="protein sequence ID" value="ENSP00000516632.1"/>
    <property type="gene ID" value="ENSG00000143774.18"/>
</dbReference>
<dbReference type="OrthoDB" id="6334211at2759"/>
<dbReference type="HGNC" id="HGNC:4693">
    <property type="gene designation" value="GUK1"/>
</dbReference>
<organism evidence="1 2">
    <name type="scientific">Homo sapiens</name>
    <name type="common">Human</name>
    <dbReference type="NCBI Taxonomy" id="9606"/>
    <lineage>
        <taxon>Eukaryota</taxon>
        <taxon>Metazoa</taxon>
        <taxon>Chordata</taxon>
        <taxon>Craniata</taxon>
        <taxon>Vertebrata</taxon>
        <taxon>Euteleostomi</taxon>
        <taxon>Mammalia</taxon>
        <taxon>Eutheria</taxon>
        <taxon>Euarchontoglires</taxon>
        <taxon>Primates</taxon>
        <taxon>Haplorrhini</taxon>
        <taxon>Catarrhini</taxon>
        <taxon>Hominidae</taxon>
        <taxon>Homo</taxon>
    </lineage>
</organism>
<reference evidence="1" key="2">
    <citation type="journal article" date="2004" name="Nature">
        <title>Finishing the euchromatic sequence of the human genome.</title>
        <authorList>
            <consortium name="International Human Genome Sequencing Consortium"/>
        </authorList>
    </citation>
    <scope>NUCLEOTIDE SEQUENCE [LARGE SCALE GENOMIC DNA]</scope>
</reference>
<keyword evidence="3 4" id="KW-1267">Proteomics identification</keyword>
<keyword evidence="2" id="KW-1185">Reference proteome</keyword>
<dbReference type="OpenTargets" id="ENSG00000143774"/>
<dbReference type="Proteomes" id="UP000005640">
    <property type="component" value="Chromosome 1"/>
</dbReference>
<reference evidence="1" key="4">
    <citation type="submission" date="2025-05" db="UniProtKB">
        <authorList>
            <consortium name="Ensembl"/>
        </authorList>
    </citation>
    <scope>IDENTIFICATION</scope>
</reference>
<proteinExistence type="evidence at protein level"/>
<dbReference type="EMBL" id="AL359510">
    <property type="status" value="NOT_ANNOTATED_CDS"/>
    <property type="molecule type" value="Genomic_DNA"/>
</dbReference>
<accession>A0A9L9PY36</accession>
<protein>
    <submittedName>
        <fullName evidence="1">Guanylate kinase 1</fullName>
    </submittedName>
</protein>
<sequence>MLRRPLAGLAAAALGRAPPDGLLCSLPGVAVEDPVQDSAGFSFSLMDRPKHSRAAS</sequence>
<evidence type="ECO:0000313" key="1">
    <source>
        <dbReference type="Ensembl" id="ENSP00000516630.1"/>
    </source>
</evidence>
<dbReference type="Ensembl" id="ENST00000312726.9">
    <property type="protein sequence ID" value="ENSP00000317659.5"/>
    <property type="gene ID" value="ENSG00000143774.18"/>
</dbReference>
<evidence type="ECO:0007829" key="3">
    <source>
        <dbReference type="PeptideAtlas" id="A0A9L9PY36"/>
    </source>
</evidence>
<dbReference type="Ensembl" id="ENST00000493209.5">
    <property type="protein sequence ID" value="ENSP00000516630.1"/>
    <property type="gene ID" value="ENSG00000143774.18"/>
</dbReference>
<dbReference type="AlphaFoldDB" id="A0A9L9PY36"/>
<name>A0A9L9PY36_HUMAN</name>
<dbReference type="Ensembl" id="ENST00000492871.5">
    <property type="protein sequence ID" value="ENSP00000516633.1"/>
    <property type="gene ID" value="ENSG00000143774.18"/>
</dbReference>
<evidence type="ECO:0007829" key="4">
    <source>
        <dbReference type="ProteomicsDB" id="A0A9L9PY36"/>
    </source>
</evidence>
<dbReference type="GeneTree" id="ENSGT00940000155815"/>
<gene>
    <name evidence="1" type="primary">GUK1</name>
</gene>